<organism evidence="1 2">
    <name type="scientific">Vaccinium darrowii</name>
    <dbReference type="NCBI Taxonomy" id="229202"/>
    <lineage>
        <taxon>Eukaryota</taxon>
        <taxon>Viridiplantae</taxon>
        <taxon>Streptophyta</taxon>
        <taxon>Embryophyta</taxon>
        <taxon>Tracheophyta</taxon>
        <taxon>Spermatophyta</taxon>
        <taxon>Magnoliopsida</taxon>
        <taxon>eudicotyledons</taxon>
        <taxon>Gunneridae</taxon>
        <taxon>Pentapetalae</taxon>
        <taxon>asterids</taxon>
        <taxon>Ericales</taxon>
        <taxon>Ericaceae</taxon>
        <taxon>Vaccinioideae</taxon>
        <taxon>Vaccinieae</taxon>
        <taxon>Vaccinium</taxon>
    </lineage>
</organism>
<evidence type="ECO:0000313" key="2">
    <source>
        <dbReference type="Proteomes" id="UP000828048"/>
    </source>
</evidence>
<evidence type="ECO:0000313" key="1">
    <source>
        <dbReference type="EMBL" id="KAH7853651.1"/>
    </source>
</evidence>
<name>A0ACB7YJU5_9ERIC</name>
<protein>
    <submittedName>
        <fullName evidence="1">Uncharacterized protein</fullName>
    </submittedName>
</protein>
<proteinExistence type="predicted"/>
<reference evidence="1 2" key="1">
    <citation type="journal article" date="2021" name="Hortic Res">
        <title>High-quality reference genome and annotation aids understanding of berry development for evergreen blueberry (Vaccinium darrowii).</title>
        <authorList>
            <person name="Yu J."/>
            <person name="Hulse-Kemp A.M."/>
            <person name="Babiker E."/>
            <person name="Staton M."/>
        </authorList>
    </citation>
    <scope>NUCLEOTIDE SEQUENCE [LARGE SCALE GENOMIC DNA]</scope>
    <source>
        <strain evidence="2">cv. NJ 8807/NJ 8810</strain>
        <tissue evidence="1">Young leaf</tissue>
    </source>
</reference>
<gene>
    <name evidence="1" type="ORF">Vadar_005107</name>
</gene>
<keyword evidence="2" id="KW-1185">Reference proteome</keyword>
<accession>A0ACB7YJU5</accession>
<dbReference type="Proteomes" id="UP000828048">
    <property type="component" value="Chromosome 11"/>
</dbReference>
<comment type="caution">
    <text evidence="1">The sequence shown here is derived from an EMBL/GenBank/DDBJ whole genome shotgun (WGS) entry which is preliminary data.</text>
</comment>
<dbReference type="EMBL" id="CM037161">
    <property type="protein sequence ID" value="KAH7853651.1"/>
    <property type="molecule type" value="Genomic_DNA"/>
</dbReference>
<sequence>MRRLIPINTTIPPSPSPSPSPLTDFNSIPGGPFLFPPIPILDSAFDITTLSLIASLILLSLLSLSFIFYLRLKSRTSHHLQNFNSLWSVRLLFVLFIFIWSLTETLRLPFFRRRFLYPFLPKFTLPQQSSLCKTHIILSLGFLQPGFLTTLLFLLDASIKKRNPFCPIGVIFLSCTPATILQTFFVFFEPLKSRLPDCFYASSVLSIDYFDNKILLCRFPLFSTIVFAAFGIVYSMVFLFSYWRVVSLVINKATRMRIHALAFSVLICLSIQVFFLALSSFFSAESPVYGGVMLGMFLSVLCCAAVGEGILVIRPIADALAAGGDCCQWRPGVRSLQPVEEGRREVMVEGSQ</sequence>